<reference evidence="1 2" key="1">
    <citation type="submission" date="2020-04" db="EMBL/GenBank/DDBJ databases">
        <title>Draft genome of Leeia sp. IMCC25680.</title>
        <authorList>
            <person name="Song J."/>
            <person name="Cho J.-C."/>
        </authorList>
    </citation>
    <scope>NUCLEOTIDE SEQUENCE [LARGE SCALE GENOMIC DNA]</scope>
    <source>
        <strain evidence="1 2">IMCC25680</strain>
    </source>
</reference>
<comment type="caution">
    <text evidence="1">The sequence shown here is derived from an EMBL/GenBank/DDBJ whole genome shotgun (WGS) entry which is preliminary data.</text>
</comment>
<gene>
    <name evidence="1" type="ORF">HF682_00030</name>
</gene>
<organism evidence="1 2">
    <name type="scientific">Leeia aquatica</name>
    <dbReference type="NCBI Taxonomy" id="2725557"/>
    <lineage>
        <taxon>Bacteria</taxon>
        <taxon>Pseudomonadati</taxon>
        <taxon>Pseudomonadota</taxon>
        <taxon>Betaproteobacteria</taxon>
        <taxon>Neisseriales</taxon>
        <taxon>Leeiaceae</taxon>
        <taxon>Leeia</taxon>
    </lineage>
</organism>
<dbReference type="Proteomes" id="UP000587991">
    <property type="component" value="Unassembled WGS sequence"/>
</dbReference>
<accession>A0A847S885</accession>
<protein>
    <submittedName>
        <fullName evidence="1">Uncharacterized protein</fullName>
    </submittedName>
</protein>
<keyword evidence="2" id="KW-1185">Reference proteome</keyword>
<dbReference type="AlphaFoldDB" id="A0A847S885"/>
<dbReference type="EMBL" id="JABAIM010000001">
    <property type="protein sequence ID" value="NLR73549.1"/>
    <property type="molecule type" value="Genomic_DNA"/>
</dbReference>
<evidence type="ECO:0000313" key="2">
    <source>
        <dbReference type="Proteomes" id="UP000587991"/>
    </source>
</evidence>
<dbReference type="RefSeq" id="WP_168875220.1">
    <property type="nucleotide sequence ID" value="NZ_JABAIM010000001.1"/>
</dbReference>
<sequence>MQGFRNLRQCFARMLQALDHPDVVSAEAVVCDPANGKAMEALVILQGEHTDIFLEHLAMARDVLSTGTASRFDEAGLHVVITCKGNPQ</sequence>
<evidence type="ECO:0000313" key="1">
    <source>
        <dbReference type="EMBL" id="NLR73549.1"/>
    </source>
</evidence>
<name>A0A847S885_9NEIS</name>
<proteinExistence type="predicted"/>